<evidence type="ECO:0000256" key="7">
    <source>
        <dbReference type="SAM" id="Phobius"/>
    </source>
</evidence>
<keyword evidence="4" id="KW-0029">Amino-acid transport</keyword>
<evidence type="ECO:0000256" key="3">
    <source>
        <dbReference type="ARBA" id="ARBA00022692"/>
    </source>
</evidence>
<feature type="transmembrane region" description="Helical" evidence="7">
    <location>
        <begin position="81"/>
        <end position="101"/>
    </location>
</feature>
<feature type="transmembrane region" description="Helical" evidence="7">
    <location>
        <begin position="486"/>
        <end position="503"/>
    </location>
</feature>
<keyword evidence="3 7" id="KW-0812">Transmembrane</keyword>
<dbReference type="PANTHER" id="PTHR43341:SF1">
    <property type="entry name" value="GENERAL AMINO-ACID PERMEASE GAP1"/>
    <property type="match status" value="1"/>
</dbReference>
<feature type="transmembrane region" description="Helical" evidence="7">
    <location>
        <begin position="235"/>
        <end position="256"/>
    </location>
</feature>
<evidence type="ECO:0000313" key="9">
    <source>
        <dbReference type="EMBL" id="KAF4301489.1"/>
    </source>
</evidence>
<dbReference type="EMBL" id="WWBZ02000082">
    <property type="protein sequence ID" value="KAF4301489.1"/>
    <property type="molecule type" value="Genomic_DNA"/>
</dbReference>
<dbReference type="GO" id="GO:0015171">
    <property type="term" value="F:amino acid transmembrane transporter activity"/>
    <property type="evidence" value="ECO:0007669"/>
    <property type="project" value="TreeGrafter"/>
</dbReference>
<feature type="transmembrane region" description="Helical" evidence="7">
    <location>
        <begin position="448"/>
        <end position="474"/>
    </location>
</feature>
<evidence type="ECO:0000313" key="11">
    <source>
        <dbReference type="Proteomes" id="UP000572817"/>
    </source>
</evidence>
<dbReference type="OrthoDB" id="3900342at2759"/>
<feature type="transmembrane region" description="Helical" evidence="7">
    <location>
        <begin position="377"/>
        <end position="395"/>
    </location>
</feature>
<feature type="transmembrane region" description="Helical" evidence="7">
    <location>
        <begin position="277"/>
        <end position="296"/>
    </location>
</feature>
<keyword evidence="2" id="KW-0813">Transport</keyword>
<dbReference type="InterPro" id="IPR004841">
    <property type="entry name" value="AA-permease/SLC12A_dom"/>
</dbReference>
<evidence type="ECO:0000256" key="4">
    <source>
        <dbReference type="ARBA" id="ARBA00022970"/>
    </source>
</evidence>
<feature type="transmembrane region" description="Helical" evidence="7">
    <location>
        <begin position="328"/>
        <end position="349"/>
    </location>
</feature>
<comment type="subcellular location">
    <subcellularLocation>
        <location evidence="1">Membrane</location>
        <topology evidence="1">Multi-pass membrane protein</topology>
    </subcellularLocation>
</comment>
<evidence type="ECO:0000256" key="6">
    <source>
        <dbReference type="ARBA" id="ARBA00023136"/>
    </source>
</evidence>
<evidence type="ECO:0000313" key="10">
    <source>
        <dbReference type="EMBL" id="KAF4305143.1"/>
    </source>
</evidence>
<dbReference type="Proteomes" id="UP000572817">
    <property type="component" value="Unassembled WGS sequence"/>
</dbReference>
<dbReference type="EMBL" id="WWBZ02000040">
    <property type="protein sequence ID" value="KAF4305143.1"/>
    <property type="molecule type" value="Genomic_DNA"/>
</dbReference>
<gene>
    <name evidence="10" type="ORF">GTA08_BOTSDO07063</name>
    <name evidence="9" type="ORF">GTA08_BOTSDO11257</name>
</gene>
<keyword evidence="6 7" id="KW-0472">Membrane</keyword>
<dbReference type="AlphaFoldDB" id="A0A8H4N2X5"/>
<protein>
    <submittedName>
        <fullName evidence="10">Amino acid/polyamine transporter I</fullName>
    </submittedName>
</protein>
<keyword evidence="11" id="KW-1185">Reference proteome</keyword>
<feature type="transmembrane region" description="Helical" evidence="7">
    <location>
        <begin position="56"/>
        <end position="75"/>
    </location>
</feature>
<evidence type="ECO:0000259" key="8">
    <source>
        <dbReference type="Pfam" id="PF00324"/>
    </source>
</evidence>
<keyword evidence="5 7" id="KW-1133">Transmembrane helix</keyword>
<name>A0A8H4N2X5_9PEZI</name>
<feature type="transmembrane region" description="Helical" evidence="7">
    <location>
        <begin position="194"/>
        <end position="215"/>
    </location>
</feature>
<accession>A0A8H4N2X5</accession>
<proteinExistence type="predicted"/>
<dbReference type="PIRSF" id="PIRSF006060">
    <property type="entry name" value="AA_transporter"/>
    <property type="match status" value="1"/>
</dbReference>
<feature type="domain" description="Amino acid permease/ SLC12A" evidence="8">
    <location>
        <begin position="54"/>
        <end position="514"/>
    </location>
</feature>
<evidence type="ECO:0000256" key="5">
    <source>
        <dbReference type="ARBA" id="ARBA00022989"/>
    </source>
</evidence>
<evidence type="ECO:0000256" key="1">
    <source>
        <dbReference type="ARBA" id="ARBA00004141"/>
    </source>
</evidence>
<dbReference type="Pfam" id="PF00324">
    <property type="entry name" value="AA_permease"/>
    <property type="match status" value="1"/>
</dbReference>
<feature type="transmembrane region" description="Helical" evidence="7">
    <location>
        <begin position="135"/>
        <end position="157"/>
    </location>
</feature>
<organism evidence="10 11">
    <name type="scientific">Botryosphaeria dothidea</name>
    <dbReference type="NCBI Taxonomy" id="55169"/>
    <lineage>
        <taxon>Eukaryota</taxon>
        <taxon>Fungi</taxon>
        <taxon>Dikarya</taxon>
        <taxon>Ascomycota</taxon>
        <taxon>Pezizomycotina</taxon>
        <taxon>Dothideomycetes</taxon>
        <taxon>Dothideomycetes incertae sedis</taxon>
        <taxon>Botryosphaeriales</taxon>
        <taxon>Botryosphaeriaceae</taxon>
        <taxon>Botryosphaeria</taxon>
    </lineage>
</organism>
<dbReference type="InterPro" id="IPR050524">
    <property type="entry name" value="APC_YAT"/>
</dbReference>
<feature type="transmembrane region" description="Helical" evidence="7">
    <location>
        <begin position="401"/>
        <end position="427"/>
    </location>
</feature>
<evidence type="ECO:0000256" key="2">
    <source>
        <dbReference type="ARBA" id="ARBA00022448"/>
    </source>
</evidence>
<reference evidence="10 11" key="1">
    <citation type="submission" date="2020-04" db="EMBL/GenBank/DDBJ databases">
        <title>Genome Assembly and Annotation of Botryosphaeria dothidea sdau 11-99, a Latent Pathogen of Apple Fruit Ring Rot in China.</title>
        <authorList>
            <person name="Yu C."/>
            <person name="Diao Y."/>
            <person name="Lu Q."/>
            <person name="Zhao J."/>
            <person name="Cui S."/>
            <person name="Peng C."/>
            <person name="He B."/>
            <person name="Liu H."/>
        </authorList>
    </citation>
    <scope>NUCLEOTIDE SEQUENCE [LARGE SCALE GENOMIC DNA]</scope>
    <source>
        <strain evidence="11">sdau11-99</strain>
        <strain evidence="10">Sdau11-99</strain>
    </source>
</reference>
<dbReference type="PANTHER" id="PTHR43341">
    <property type="entry name" value="AMINO ACID PERMEASE"/>
    <property type="match status" value="1"/>
</dbReference>
<dbReference type="Gene3D" id="1.20.1740.10">
    <property type="entry name" value="Amino acid/polyamine transporter I"/>
    <property type="match status" value="1"/>
</dbReference>
<dbReference type="GO" id="GO:0016020">
    <property type="term" value="C:membrane"/>
    <property type="evidence" value="ECO:0007669"/>
    <property type="project" value="UniProtKB-SubCell"/>
</dbReference>
<sequence>MASSPPAQEGTVYVKGSNESLPNYGYDEKEGGDVIRIPQTAQAAYKGIFSPRRMQVIALGGSIGSGLFITTGRGLSTGGPAGFVFGYGYVAILIWCVLQLLTEMTVAFPVSGNLFEYADRWVDPALAFAAGFAEWIGWTAVCAAEATMFTVLINYWADNRVHDAVWLTIFLIIVFGLFFLPSKAFAWFEYITSLVKVTAFLTIFFSSIAIMAGGGPQGRVHTGETWRDYTKFKNGFAGIAQCMMLACWAYGDQVFIGIMGGEAFFPRLAMARACKMVTGRMFVIYMTSVMWISLLVPSDDGRLYGGSSTTASPFIIAMANAGITGLPHFLNAVIVVGVTAIACESIYIASRTLRSLAAQGLIPKFMAAVDDRGRPRWSLAVTSVITIILTYINLSSGGVTVFTWFTSITSSSFFSIWIIVCIVSWRFRAALKAQNDPLFNQLYAWKATFWIFTITWLALGCALLTAACIYVGLYPVDGEGLSVESFFQYVLGLILILVSYLGYKIIFRTKFRDVKTVDLMSDRRPLSDDDIAELDAYYKQPMYRRFASYFTIW</sequence>
<feature type="transmembrane region" description="Helical" evidence="7">
    <location>
        <begin position="163"/>
        <end position="182"/>
    </location>
</feature>
<comment type="caution">
    <text evidence="10">The sequence shown here is derived from an EMBL/GenBank/DDBJ whole genome shotgun (WGS) entry which is preliminary data.</text>
</comment>